<organism evidence="2 3">
    <name type="scientific">Extremus antarcticus</name>
    <dbReference type="NCBI Taxonomy" id="702011"/>
    <lineage>
        <taxon>Eukaryota</taxon>
        <taxon>Fungi</taxon>
        <taxon>Dikarya</taxon>
        <taxon>Ascomycota</taxon>
        <taxon>Pezizomycotina</taxon>
        <taxon>Dothideomycetes</taxon>
        <taxon>Dothideomycetidae</taxon>
        <taxon>Mycosphaerellales</taxon>
        <taxon>Extremaceae</taxon>
        <taxon>Extremus</taxon>
    </lineage>
</organism>
<feature type="compositionally biased region" description="Basic residues" evidence="1">
    <location>
        <begin position="83"/>
        <end position="93"/>
    </location>
</feature>
<keyword evidence="3" id="KW-1185">Reference proteome</keyword>
<feature type="compositionally biased region" description="Polar residues" evidence="1">
    <location>
        <begin position="145"/>
        <end position="155"/>
    </location>
</feature>
<dbReference type="Proteomes" id="UP001271007">
    <property type="component" value="Unassembled WGS sequence"/>
</dbReference>
<feature type="compositionally biased region" description="Basic and acidic residues" evidence="1">
    <location>
        <begin position="230"/>
        <end position="240"/>
    </location>
</feature>
<accession>A0AAJ0LX25</accession>
<feature type="compositionally biased region" description="Acidic residues" evidence="1">
    <location>
        <begin position="159"/>
        <end position="168"/>
    </location>
</feature>
<dbReference type="InterPro" id="IPR037647">
    <property type="entry name" value="HIRIP3"/>
</dbReference>
<evidence type="ECO:0000313" key="2">
    <source>
        <dbReference type="EMBL" id="KAK3058311.1"/>
    </source>
</evidence>
<evidence type="ECO:0000256" key="1">
    <source>
        <dbReference type="SAM" id="MobiDB-lite"/>
    </source>
</evidence>
<dbReference type="PANTHER" id="PTHR15410">
    <property type="entry name" value="HIRA-INTERACTING PROTEIN 3"/>
    <property type="match status" value="1"/>
</dbReference>
<feature type="compositionally biased region" description="Acidic residues" evidence="1">
    <location>
        <begin position="369"/>
        <end position="379"/>
    </location>
</feature>
<dbReference type="GO" id="GO:0005634">
    <property type="term" value="C:nucleus"/>
    <property type="evidence" value="ECO:0007669"/>
    <property type="project" value="TreeGrafter"/>
</dbReference>
<feature type="compositionally biased region" description="Low complexity" evidence="1">
    <location>
        <begin position="257"/>
        <end position="276"/>
    </location>
</feature>
<feature type="region of interest" description="Disordered" evidence="1">
    <location>
        <begin position="64"/>
        <end position="289"/>
    </location>
</feature>
<feature type="compositionally biased region" description="Basic residues" evidence="1">
    <location>
        <begin position="211"/>
        <end position="223"/>
    </location>
</feature>
<evidence type="ECO:0008006" key="4">
    <source>
        <dbReference type="Google" id="ProtNLM"/>
    </source>
</evidence>
<dbReference type="AlphaFoldDB" id="A0AAJ0LX25"/>
<protein>
    <recommendedName>
        <fullName evidence="4">Transcriptional regulator</fullName>
    </recommendedName>
</protein>
<proteinExistence type="predicted"/>
<feature type="compositionally biased region" description="Acidic residues" evidence="1">
    <location>
        <begin position="114"/>
        <end position="137"/>
    </location>
</feature>
<comment type="caution">
    <text evidence="2">The sequence shown here is derived from an EMBL/GenBank/DDBJ whole genome shotgun (WGS) entry which is preliminary data.</text>
</comment>
<feature type="compositionally biased region" description="Basic and acidic residues" evidence="1">
    <location>
        <begin position="278"/>
        <end position="289"/>
    </location>
</feature>
<gene>
    <name evidence="2" type="ORF">LTR09_001389</name>
</gene>
<evidence type="ECO:0000313" key="3">
    <source>
        <dbReference type="Proteomes" id="UP001271007"/>
    </source>
</evidence>
<dbReference type="EMBL" id="JAWDJX010000002">
    <property type="protein sequence ID" value="KAK3058311.1"/>
    <property type="molecule type" value="Genomic_DNA"/>
</dbReference>
<feature type="region of interest" description="Disordered" evidence="1">
    <location>
        <begin position="361"/>
        <end position="409"/>
    </location>
</feature>
<name>A0AAJ0LX25_9PEZI</name>
<dbReference type="PANTHER" id="PTHR15410:SF2">
    <property type="entry name" value="HIRA-INTERACTING PROTEIN 3"/>
    <property type="match status" value="1"/>
</dbReference>
<sequence length="409" mass="44394">MSDSGDDAARPSDHAIEQALRSIVREALKNDEEVTIKIARTRAEEQLGLEDGFFKNASEWKARSKSVIEDAVEEPASPEKTKKAAPKPKAGAKRKSDEAEPPIQKRRKQAAIPDSEDVEPEIVVDEEADKEASEPEDVGAKTKSLPKSVSTSALSSPPGEDEDEDEEKENGNTTAVAQAGDDESDLSSVVDDPPPKKKRQTKPKASTAKPKPTKAAKATKSKKQPSPDVEEPKLADDHSDLSSVLDDPPPKKKAARKSTSTSTTAKPTSAATAKPAKPTKELSPDEEEIKRLQSWLLKCGVRKLWHRELAPFSTSKEKIKHLKGMLEEVGLTGRFSAEKAKGIKEQRELRAELEAVEEYAQQWGKEKGEGDEEEEGGDGEEGKKKAPAVGGRLKPRGLVDFGDSGEESD</sequence>
<reference evidence="2" key="1">
    <citation type="submission" date="2023-04" db="EMBL/GenBank/DDBJ databases">
        <title>Black Yeasts Isolated from many extreme environments.</title>
        <authorList>
            <person name="Coleine C."/>
            <person name="Stajich J.E."/>
            <person name="Selbmann L."/>
        </authorList>
    </citation>
    <scope>NUCLEOTIDE SEQUENCE</scope>
    <source>
        <strain evidence="2">CCFEE 5312</strain>
    </source>
</reference>